<evidence type="ECO:0000313" key="3">
    <source>
        <dbReference type="Proteomes" id="UP000249396"/>
    </source>
</evidence>
<dbReference type="Pfam" id="PF13700">
    <property type="entry name" value="DUF4158"/>
    <property type="match status" value="1"/>
</dbReference>
<protein>
    <recommendedName>
        <fullName evidence="1">DUF4158 domain-containing protein</fullName>
    </recommendedName>
</protein>
<evidence type="ECO:0000313" key="2">
    <source>
        <dbReference type="EMBL" id="PZN68756.1"/>
    </source>
</evidence>
<dbReference type="Proteomes" id="UP000249396">
    <property type="component" value="Unassembled WGS sequence"/>
</dbReference>
<name>A0A2W4QC11_9GAMM</name>
<comment type="caution">
    <text evidence="2">The sequence shown here is derived from an EMBL/GenBank/DDBJ whole genome shotgun (WGS) entry which is preliminary data.</text>
</comment>
<reference evidence="2 3" key="1">
    <citation type="journal article" date="2018" name="Aquat. Microb. Ecol.">
        <title>Gammaproteobacterial methanotrophs dominate.</title>
        <authorList>
            <person name="Rissanen A.J."/>
            <person name="Saarenheimo J."/>
            <person name="Tiirola M."/>
            <person name="Peura S."/>
            <person name="Aalto S.L."/>
            <person name="Karvinen A."/>
            <person name="Nykanen H."/>
        </authorList>
    </citation>
    <scope>NUCLEOTIDE SEQUENCE [LARGE SCALE GENOMIC DNA]</scope>
    <source>
        <strain evidence="2">AMbin10</strain>
    </source>
</reference>
<gene>
    <name evidence="2" type="ORF">DM484_30965</name>
</gene>
<evidence type="ECO:0000259" key="1">
    <source>
        <dbReference type="Pfam" id="PF13700"/>
    </source>
</evidence>
<dbReference type="EMBL" id="QJPH01000596">
    <property type="protein sequence ID" value="PZN68756.1"/>
    <property type="molecule type" value="Genomic_DNA"/>
</dbReference>
<accession>A0A2W4QC11</accession>
<proteinExistence type="predicted"/>
<dbReference type="InterPro" id="IPR025296">
    <property type="entry name" value="DUF4158"/>
</dbReference>
<dbReference type="AlphaFoldDB" id="A0A2W4QC11"/>
<organism evidence="2 3">
    <name type="scientific">Candidatus Methylumidiphilus alinenensis</name>
    <dbReference type="NCBI Taxonomy" id="2202197"/>
    <lineage>
        <taxon>Bacteria</taxon>
        <taxon>Pseudomonadati</taxon>
        <taxon>Pseudomonadota</taxon>
        <taxon>Gammaproteobacteria</taxon>
        <taxon>Methylococcales</taxon>
        <taxon>Candidatus Methylumidiphilus</taxon>
    </lineage>
</organism>
<feature type="domain" description="DUF4158" evidence="1">
    <location>
        <begin position="24"/>
        <end position="190"/>
    </location>
</feature>
<sequence length="341" mass="39217">MHSPQGQRSECVGKLGKTVQELFISLSERENLNRFPSDIPEDDLIAFFTLSTIDKGLLLDRRGDHNRLGFALQLCTVRYLGYCPDDLAHIPQTVTSYLAKQLDITSPVALILQYGQREHTRTDHLQEIVDFVGYAKAKQTDFDELEAWLTDRALEHDKPMLLFTMACEHLYKSKILRPGVTVLERLVISARQHAQQQTYDTMASILKPDTCTFLDSVLDVDDAIGRTPLYWLKYGATSNTPDDILNGIEKIEYLRQHHIEDWNVPDLNPNRLKFLAQLGQQSTNQSLQRSAPERRYPILVAFLLRTYEEIIDELIELFDRCLADCYTRAKGDLKRFQFGHA</sequence>